<evidence type="ECO:0000313" key="7">
    <source>
        <dbReference type="Proteomes" id="UP000176492"/>
    </source>
</evidence>
<dbReference type="Pfam" id="PF09685">
    <property type="entry name" value="MamF_MmsF"/>
    <property type="match status" value="1"/>
</dbReference>
<reference evidence="6 7" key="1">
    <citation type="journal article" date="2016" name="Nat. Commun.">
        <title>Thousands of microbial genomes shed light on interconnected biogeochemical processes in an aquifer system.</title>
        <authorList>
            <person name="Anantharaman K."/>
            <person name="Brown C.T."/>
            <person name="Hug L.A."/>
            <person name="Sharon I."/>
            <person name="Castelle C.J."/>
            <person name="Probst A.J."/>
            <person name="Thomas B.C."/>
            <person name="Singh A."/>
            <person name="Wilkins M.J."/>
            <person name="Karaoz U."/>
            <person name="Brodie E.L."/>
            <person name="Williams K.H."/>
            <person name="Hubbard S.S."/>
            <person name="Banfield J.F."/>
        </authorList>
    </citation>
    <scope>NUCLEOTIDE SEQUENCE [LARGE SCALE GENOMIC DNA]</scope>
</reference>
<evidence type="ECO:0000256" key="2">
    <source>
        <dbReference type="ARBA" id="ARBA00022692"/>
    </source>
</evidence>
<keyword evidence="4 5" id="KW-0472">Membrane</keyword>
<dbReference type="EMBL" id="MEVM01000022">
    <property type="protein sequence ID" value="OGC70664.1"/>
    <property type="molecule type" value="Genomic_DNA"/>
</dbReference>
<keyword evidence="2 5" id="KW-0812">Transmembrane</keyword>
<dbReference type="PANTHER" id="PTHR36460">
    <property type="entry name" value="UPF0132 DOMAIN PROTEIN (AFU_ORTHOLOGUE AFUA_3G10255)"/>
    <property type="match status" value="1"/>
</dbReference>
<proteinExistence type="predicted"/>
<comment type="caution">
    <text evidence="6">The sequence shown here is derived from an EMBL/GenBank/DDBJ whole genome shotgun (WGS) entry which is preliminary data.</text>
</comment>
<evidence type="ECO:0000256" key="3">
    <source>
        <dbReference type="ARBA" id="ARBA00022989"/>
    </source>
</evidence>
<keyword evidence="3 5" id="KW-1133">Transmembrane helix</keyword>
<evidence type="ECO:0000256" key="1">
    <source>
        <dbReference type="ARBA" id="ARBA00004141"/>
    </source>
</evidence>
<evidence type="ECO:0000256" key="4">
    <source>
        <dbReference type="ARBA" id="ARBA00023136"/>
    </source>
</evidence>
<dbReference type="GO" id="GO:0016020">
    <property type="term" value="C:membrane"/>
    <property type="evidence" value="ECO:0007669"/>
    <property type="project" value="UniProtKB-SubCell"/>
</dbReference>
<organism evidence="6 7">
    <name type="scientific">candidate division WWE3 bacterium RIFCSPLOWO2_02_FULL_53_10</name>
    <dbReference type="NCBI Taxonomy" id="1802629"/>
    <lineage>
        <taxon>Bacteria</taxon>
        <taxon>Katanobacteria</taxon>
    </lineage>
</organism>
<sequence length="115" mass="12902">MAKTQIGLEENLTGALAYVLGFVSGIFFLLTEKENRFVRFHAMQSTVLTGGYFVLNFVIGYIPVVNVLWLVISVPLGLALLVLWLYLMYQAYQGKEYKLPVVGDIAEKQLGKLKV</sequence>
<evidence type="ECO:0008006" key="8">
    <source>
        <dbReference type="Google" id="ProtNLM"/>
    </source>
</evidence>
<dbReference type="Proteomes" id="UP000176492">
    <property type="component" value="Unassembled WGS sequence"/>
</dbReference>
<gene>
    <name evidence="6" type="ORF">A3J33_02520</name>
</gene>
<dbReference type="InterPro" id="IPR019109">
    <property type="entry name" value="MamF_MmsF"/>
</dbReference>
<name>A0A1F4WMK5_UNCKA</name>
<comment type="subcellular location">
    <subcellularLocation>
        <location evidence="1">Membrane</location>
        <topology evidence="1">Multi-pass membrane protein</topology>
    </subcellularLocation>
</comment>
<dbReference type="AlphaFoldDB" id="A0A1F4WMK5"/>
<evidence type="ECO:0000256" key="5">
    <source>
        <dbReference type="SAM" id="Phobius"/>
    </source>
</evidence>
<evidence type="ECO:0000313" key="6">
    <source>
        <dbReference type="EMBL" id="OGC70664.1"/>
    </source>
</evidence>
<feature type="transmembrane region" description="Helical" evidence="5">
    <location>
        <begin position="68"/>
        <end position="89"/>
    </location>
</feature>
<feature type="transmembrane region" description="Helical" evidence="5">
    <location>
        <begin position="12"/>
        <end position="30"/>
    </location>
</feature>
<dbReference type="PANTHER" id="PTHR36460:SF1">
    <property type="entry name" value="UPF0132 DOMAIN PROTEIN (AFU_ORTHOLOGUE AFUA_3G10255)"/>
    <property type="match status" value="1"/>
</dbReference>
<accession>A0A1F4WMK5</accession>
<protein>
    <recommendedName>
        <fullName evidence="8">DUF4870 domain-containing protein</fullName>
    </recommendedName>
</protein>
<feature type="transmembrane region" description="Helical" evidence="5">
    <location>
        <begin position="42"/>
        <end position="62"/>
    </location>
</feature>